<gene>
    <name evidence="1" type="ORF">FQV27_10015</name>
</gene>
<dbReference type="SUPFAM" id="SSF54427">
    <property type="entry name" value="NTF2-like"/>
    <property type="match status" value="1"/>
</dbReference>
<name>A0A5C6S4F7_9RHOB</name>
<dbReference type="OrthoDB" id="5817554at2"/>
<accession>A0A5C6S4F7</accession>
<protein>
    <recommendedName>
        <fullName evidence="3">Nuclear transport factor 2 family protein</fullName>
    </recommendedName>
</protein>
<dbReference type="AlphaFoldDB" id="A0A5C6S4F7"/>
<sequence length="179" mass="20240">MQKFIFTEGAIPVSARDPFQNPFAPDDADRREMWEMLVTRDIDAFVSADWEAVADDFVATNFTGFSGNFQPDPQGYTLAFPTLDAYRREWMRQAKDFTAARDAGEFAGNPRDGIFAATRLEEIEIDGETALVRKKFDGSLAKTDGSSDRMNWQTLYVCRCEGGRWKIAGFLGYLPHLPE</sequence>
<dbReference type="EMBL" id="VOPL01000003">
    <property type="protein sequence ID" value="TXB69283.1"/>
    <property type="molecule type" value="Genomic_DNA"/>
</dbReference>
<dbReference type="Gene3D" id="3.10.450.50">
    <property type="match status" value="1"/>
</dbReference>
<evidence type="ECO:0008006" key="3">
    <source>
        <dbReference type="Google" id="ProtNLM"/>
    </source>
</evidence>
<dbReference type="Proteomes" id="UP000321562">
    <property type="component" value="Unassembled WGS sequence"/>
</dbReference>
<evidence type="ECO:0000313" key="1">
    <source>
        <dbReference type="EMBL" id="TXB69283.1"/>
    </source>
</evidence>
<proteinExistence type="predicted"/>
<dbReference type="InterPro" id="IPR032710">
    <property type="entry name" value="NTF2-like_dom_sf"/>
</dbReference>
<reference evidence="1 2" key="1">
    <citation type="submission" date="2019-08" db="EMBL/GenBank/DDBJ databases">
        <authorList>
            <person name="Ye J."/>
        </authorList>
    </citation>
    <scope>NUCLEOTIDE SEQUENCE [LARGE SCALE GENOMIC DNA]</scope>
    <source>
        <strain evidence="1 2">TK008</strain>
    </source>
</reference>
<dbReference type="RefSeq" id="WP_147097943.1">
    <property type="nucleotide sequence ID" value="NZ_JBHUFH010000011.1"/>
</dbReference>
<keyword evidence="2" id="KW-1185">Reference proteome</keyword>
<organism evidence="1 2">
    <name type="scientific">Paracoccus aurantiacus</name>
    <dbReference type="NCBI Taxonomy" id="2599412"/>
    <lineage>
        <taxon>Bacteria</taxon>
        <taxon>Pseudomonadati</taxon>
        <taxon>Pseudomonadota</taxon>
        <taxon>Alphaproteobacteria</taxon>
        <taxon>Rhodobacterales</taxon>
        <taxon>Paracoccaceae</taxon>
        <taxon>Paracoccus</taxon>
    </lineage>
</organism>
<comment type="caution">
    <text evidence="1">The sequence shown here is derived from an EMBL/GenBank/DDBJ whole genome shotgun (WGS) entry which is preliminary data.</text>
</comment>
<evidence type="ECO:0000313" key="2">
    <source>
        <dbReference type="Proteomes" id="UP000321562"/>
    </source>
</evidence>